<protein>
    <submittedName>
        <fullName evidence="1">Uncharacterized protein</fullName>
    </submittedName>
</protein>
<sequence>MVSHSEDGLDEDLNCRYTPNGEIRSRVAPGSIVEAVFLGELNLDPRNGSIEPNLANDAIVESDGGPWLRVRGTSDLFYPFQVGDWESLGECYVRANEQYITPVNNDELLRPQ</sequence>
<evidence type="ECO:0000313" key="2">
    <source>
        <dbReference type="Proteomes" id="UP000621799"/>
    </source>
</evidence>
<keyword evidence="2" id="KW-1185">Reference proteome</keyword>
<name>A0A928VVE0_9CYAN</name>
<reference evidence="1" key="1">
    <citation type="submission" date="2020-10" db="EMBL/GenBank/DDBJ databases">
        <authorList>
            <person name="Castelo-Branco R."/>
            <person name="Eusebio N."/>
            <person name="Adriana R."/>
            <person name="Vieira A."/>
            <person name="Brugerolle De Fraissinette N."/>
            <person name="Rezende De Castro R."/>
            <person name="Schneider M.P."/>
            <person name="Vasconcelos V."/>
            <person name="Leao P.N."/>
        </authorList>
    </citation>
    <scope>NUCLEOTIDE SEQUENCE</scope>
    <source>
        <strain evidence="1">LEGE 11467</strain>
    </source>
</reference>
<proteinExistence type="predicted"/>
<gene>
    <name evidence="1" type="ORF">IQ235_04200</name>
</gene>
<dbReference type="AlphaFoldDB" id="A0A928VVE0"/>
<accession>A0A928VVE0</accession>
<organism evidence="1 2">
    <name type="scientific">Zarconia navalis LEGE 11467</name>
    <dbReference type="NCBI Taxonomy" id="1828826"/>
    <lineage>
        <taxon>Bacteria</taxon>
        <taxon>Bacillati</taxon>
        <taxon>Cyanobacteriota</taxon>
        <taxon>Cyanophyceae</taxon>
        <taxon>Oscillatoriophycideae</taxon>
        <taxon>Oscillatoriales</taxon>
        <taxon>Oscillatoriales incertae sedis</taxon>
        <taxon>Zarconia</taxon>
        <taxon>Zarconia navalis</taxon>
    </lineage>
</organism>
<dbReference type="Proteomes" id="UP000621799">
    <property type="component" value="Unassembled WGS sequence"/>
</dbReference>
<comment type="caution">
    <text evidence="1">The sequence shown here is derived from an EMBL/GenBank/DDBJ whole genome shotgun (WGS) entry which is preliminary data.</text>
</comment>
<dbReference type="EMBL" id="JADEXN010000047">
    <property type="protein sequence ID" value="MBE9039993.1"/>
    <property type="molecule type" value="Genomic_DNA"/>
</dbReference>
<evidence type="ECO:0000313" key="1">
    <source>
        <dbReference type="EMBL" id="MBE9039993.1"/>
    </source>
</evidence>